<organism evidence="2 3">
    <name type="scientific">Candidatus Colimorpha enterica</name>
    <dbReference type="NCBI Taxonomy" id="3083063"/>
    <lineage>
        <taxon>Bacteria</taxon>
        <taxon>Pseudomonadati</taxon>
        <taxon>Bacteroidota</taxon>
        <taxon>Bacteroidia</taxon>
        <taxon>Bacteroidales</taxon>
        <taxon>Candidatus Colimorpha</taxon>
    </lineage>
</organism>
<accession>R6TZH9</accession>
<keyword evidence="1" id="KW-0812">Transmembrane</keyword>
<evidence type="ECO:0000313" key="3">
    <source>
        <dbReference type="Proteomes" id="UP000017938"/>
    </source>
</evidence>
<proteinExistence type="predicted"/>
<sequence>MRIDDVYVPASDKDIVAPAGAAVCGLVVFRLYVKNGSRRCRDNVKPLVAGISVRADVDTLPLIVYPSGIVVIKAVYHEAPRHRPEPRQVIAVVVRHCGDVRKHCCKKCGGNKHCRDAFQSRNRFFHWFFSFGRGQESHYNIDCKRFDGENQ</sequence>
<reference evidence="2" key="1">
    <citation type="submission" date="2012-11" db="EMBL/GenBank/DDBJ databases">
        <title>Dependencies among metagenomic species, viruses, plasmids and units of genetic variation.</title>
        <authorList>
            <person name="Nielsen H.B."/>
            <person name="Almeida M."/>
            <person name="Juncker A.S."/>
            <person name="Rasmussen S."/>
            <person name="Li J."/>
            <person name="Sunagawa S."/>
            <person name="Plichta D."/>
            <person name="Gautier L."/>
            <person name="Le Chatelier E."/>
            <person name="Peletier E."/>
            <person name="Bonde I."/>
            <person name="Nielsen T."/>
            <person name="Manichanh C."/>
            <person name="Arumugam M."/>
            <person name="Batto J."/>
            <person name="Santos M.B.Q.D."/>
            <person name="Blom N."/>
            <person name="Borruel N."/>
            <person name="Burgdorf K.S."/>
            <person name="Boumezbeur F."/>
            <person name="Casellas F."/>
            <person name="Dore J."/>
            <person name="Guarner F."/>
            <person name="Hansen T."/>
            <person name="Hildebrand F."/>
            <person name="Kaas R.S."/>
            <person name="Kennedy S."/>
            <person name="Kristiansen K."/>
            <person name="Kultima J.R."/>
            <person name="Leonard P."/>
            <person name="Levenez F."/>
            <person name="Lund O."/>
            <person name="Moumen B."/>
            <person name="Le Paslier D."/>
            <person name="Pons N."/>
            <person name="Pedersen O."/>
            <person name="Prifti E."/>
            <person name="Qin J."/>
            <person name="Raes J."/>
            <person name="Tap J."/>
            <person name="Tims S."/>
            <person name="Ussery D.W."/>
            <person name="Yamada T."/>
            <person name="MetaHit consortium"/>
            <person name="Renault P."/>
            <person name="Sicheritz-Ponten T."/>
            <person name="Bork P."/>
            <person name="Wang J."/>
            <person name="Brunak S."/>
            <person name="Ehrlich S.D."/>
        </authorList>
    </citation>
    <scope>NUCLEOTIDE SEQUENCE [LARGE SCALE GENOMIC DNA]</scope>
</reference>
<dbReference type="EMBL" id="CBFW010000440">
    <property type="protein sequence ID" value="CDC77590.1"/>
    <property type="molecule type" value="Genomic_DNA"/>
</dbReference>
<protein>
    <submittedName>
        <fullName evidence="2">Uncharacterized protein</fullName>
    </submittedName>
</protein>
<dbReference type="Proteomes" id="UP000017938">
    <property type="component" value="Unassembled WGS sequence"/>
</dbReference>
<name>R6TZH9_9BACT</name>
<gene>
    <name evidence="2" type="ORF">BN580_00481</name>
</gene>
<feature type="transmembrane region" description="Helical" evidence="1">
    <location>
        <begin position="15"/>
        <end position="33"/>
    </location>
</feature>
<keyword evidence="1" id="KW-0472">Membrane</keyword>
<dbReference type="AlphaFoldDB" id="R6TZH9"/>
<comment type="caution">
    <text evidence="2">The sequence shown here is derived from an EMBL/GenBank/DDBJ whole genome shotgun (WGS) entry which is preliminary data.</text>
</comment>
<keyword evidence="1" id="KW-1133">Transmembrane helix</keyword>
<evidence type="ECO:0000313" key="2">
    <source>
        <dbReference type="EMBL" id="CDC77590.1"/>
    </source>
</evidence>
<evidence type="ECO:0000256" key="1">
    <source>
        <dbReference type="SAM" id="Phobius"/>
    </source>
</evidence>